<dbReference type="KEGG" id="csr:Cspa_c27630"/>
<reference evidence="1 2" key="1">
    <citation type="submission" date="2013-02" db="EMBL/GenBank/DDBJ databases">
        <title>Genome sequence of Clostridium saccharoperbutylacetonicum N1-4(HMT).</title>
        <authorList>
            <person name="Poehlein A."/>
            <person name="Daniel R."/>
        </authorList>
    </citation>
    <scope>NUCLEOTIDE SEQUENCE [LARGE SCALE GENOMIC DNA]</scope>
    <source>
        <strain evidence="2">N1-4(HMT)</strain>
    </source>
</reference>
<gene>
    <name evidence="1" type="ORF">Cspa_c27630</name>
</gene>
<evidence type="ECO:0000313" key="1">
    <source>
        <dbReference type="EMBL" id="AGF56526.1"/>
    </source>
</evidence>
<dbReference type="HOGENOM" id="CLU_3395882_0_0_9"/>
<evidence type="ECO:0000313" key="2">
    <source>
        <dbReference type="Proteomes" id="UP000011728"/>
    </source>
</evidence>
<dbReference type="Proteomes" id="UP000011728">
    <property type="component" value="Chromosome"/>
</dbReference>
<dbReference type="EMBL" id="CP004121">
    <property type="protein sequence ID" value="AGF56526.1"/>
    <property type="molecule type" value="Genomic_DNA"/>
</dbReference>
<protein>
    <submittedName>
        <fullName evidence="1">Uncharacterized protein</fullName>
    </submittedName>
</protein>
<organism evidence="1 2">
    <name type="scientific">Clostridium saccharoperbutylacetonicum N1-4(HMT)</name>
    <dbReference type="NCBI Taxonomy" id="931276"/>
    <lineage>
        <taxon>Bacteria</taxon>
        <taxon>Bacillati</taxon>
        <taxon>Bacillota</taxon>
        <taxon>Clostridia</taxon>
        <taxon>Eubacteriales</taxon>
        <taxon>Clostridiaceae</taxon>
        <taxon>Clostridium</taxon>
    </lineage>
</organism>
<keyword evidence="2" id="KW-1185">Reference proteome</keyword>
<accession>M1MP65</accession>
<name>M1MP65_9CLOT</name>
<dbReference type="AlphaFoldDB" id="M1MP65"/>
<sequence>MNNEPINIYKDTFKRISKIENHEINCYYFFI</sequence>
<proteinExistence type="predicted"/>